<keyword evidence="15" id="KW-0175">Coiled coil</keyword>
<evidence type="ECO:0000256" key="12">
    <source>
        <dbReference type="ARBA" id="ARBA00023204"/>
    </source>
</evidence>
<dbReference type="InterPro" id="IPR056527">
    <property type="entry name" value="WD40_RFWD3"/>
</dbReference>
<keyword evidence="9 14" id="KW-0863">Zinc-finger</keyword>
<dbReference type="Pfam" id="PF23419">
    <property type="entry name" value="WD40_RFWD3"/>
    <property type="match status" value="1"/>
</dbReference>
<dbReference type="InterPro" id="IPR001680">
    <property type="entry name" value="WD40_rpt"/>
</dbReference>
<keyword evidence="11" id="KW-0862">Zinc</keyword>
<comment type="pathway">
    <text evidence="3">Protein modification; protein ubiquitination.</text>
</comment>
<evidence type="ECO:0000256" key="3">
    <source>
        <dbReference type="ARBA" id="ARBA00004906"/>
    </source>
</evidence>
<organism evidence="18 19">
    <name type="scientific">Allacma fusca</name>
    <dbReference type="NCBI Taxonomy" id="39272"/>
    <lineage>
        <taxon>Eukaryota</taxon>
        <taxon>Metazoa</taxon>
        <taxon>Ecdysozoa</taxon>
        <taxon>Arthropoda</taxon>
        <taxon>Hexapoda</taxon>
        <taxon>Collembola</taxon>
        <taxon>Symphypleona</taxon>
        <taxon>Sminthuridae</taxon>
        <taxon>Allacma</taxon>
    </lineage>
</organism>
<evidence type="ECO:0000256" key="11">
    <source>
        <dbReference type="ARBA" id="ARBA00022833"/>
    </source>
</evidence>
<keyword evidence="13" id="KW-0539">Nucleus</keyword>
<dbReference type="GO" id="GO:0008270">
    <property type="term" value="F:zinc ion binding"/>
    <property type="evidence" value="ECO:0007669"/>
    <property type="project" value="UniProtKB-KW"/>
</dbReference>
<dbReference type="GO" id="GO:0004842">
    <property type="term" value="F:ubiquitin-protein transferase activity"/>
    <property type="evidence" value="ECO:0007669"/>
    <property type="project" value="InterPro"/>
</dbReference>
<proteinExistence type="predicted"/>
<keyword evidence="9 14" id="KW-0479">Metal-binding</keyword>
<dbReference type="GO" id="GO:0005634">
    <property type="term" value="C:nucleus"/>
    <property type="evidence" value="ECO:0007669"/>
    <property type="project" value="UniProtKB-SubCell"/>
</dbReference>
<dbReference type="AlphaFoldDB" id="A0A8J2KQI2"/>
<dbReference type="PANTHER" id="PTHR16047:SF7">
    <property type="entry name" value="E3 UBIQUITIN-PROTEIN LIGASE RFWD3"/>
    <property type="match status" value="1"/>
</dbReference>
<name>A0A8J2KQI2_9HEXA</name>
<comment type="caution">
    <text evidence="18">The sequence shown here is derived from an EMBL/GenBank/DDBJ whole genome shotgun (WGS) entry which is preliminary data.</text>
</comment>
<evidence type="ECO:0000256" key="2">
    <source>
        <dbReference type="ARBA" id="ARBA00004496"/>
    </source>
</evidence>
<evidence type="ECO:0000256" key="16">
    <source>
        <dbReference type="SAM" id="MobiDB-lite"/>
    </source>
</evidence>
<keyword evidence="12" id="KW-0234">DNA repair</keyword>
<keyword evidence="7" id="KW-0677">Repeat</keyword>
<feature type="coiled-coil region" evidence="15">
    <location>
        <begin position="167"/>
        <end position="227"/>
    </location>
</feature>
<dbReference type="OrthoDB" id="5600418at2759"/>
<evidence type="ECO:0000256" key="5">
    <source>
        <dbReference type="ARBA" id="ARBA00022574"/>
    </source>
</evidence>
<dbReference type="SMART" id="SM00320">
    <property type="entry name" value="WD40"/>
    <property type="match status" value="2"/>
</dbReference>
<evidence type="ECO:0000256" key="4">
    <source>
        <dbReference type="ARBA" id="ARBA00022490"/>
    </source>
</evidence>
<comment type="subcellular location">
    <subcellularLocation>
        <location evidence="2">Cytoplasm</location>
    </subcellularLocation>
    <subcellularLocation>
        <location evidence="1">Nucleus</location>
    </subcellularLocation>
</comment>
<evidence type="ECO:0000313" key="18">
    <source>
        <dbReference type="EMBL" id="CAG7822092.1"/>
    </source>
</evidence>
<dbReference type="InterPro" id="IPR037381">
    <property type="entry name" value="RFWD3"/>
</dbReference>
<keyword evidence="6" id="KW-0808">Transferase</keyword>
<evidence type="ECO:0000256" key="13">
    <source>
        <dbReference type="ARBA" id="ARBA00023242"/>
    </source>
</evidence>
<dbReference type="GO" id="GO:0036297">
    <property type="term" value="P:interstrand cross-link repair"/>
    <property type="evidence" value="ECO:0007669"/>
    <property type="project" value="InterPro"/>
</dbReference>
<evidence type="ECO:0000256" key="6">
    <source>
        <dbReference type="ARBA" id="ARBA00022679"/>
    </source>
</evidence>
<dbReference type="PANTHER" id="PTHR16047">
    <property type="entry name" value="RFWD3 PROTEIN"/>
    <property type="match status" value="1"/>
</dbReference>
<dbReference type="Pfam" id="PF13639">
    <property type="entry name" value="zf-RING_2"/>
    <property type="match status" value="1"/>
</dbReference>
<dbReference type="InterPro" id="IPR001841">
    <property type="entry name" value="Znf_RING"/>
</dbReference>
<keyword evidence="10" id="KW-0833">Ubl conjugation pathway</keyword>
<dbReference type="GO" id="GO:0005737">
    <property type="term" value="C:cytoplasm"/>
    <property type="evidence" value="ECO:0007669"/>
    <property type="project" value="UniProtKB-SubCell"/>
</dbReference>
<sequence length="606" mass="68732">MYNYFRDESNYIFFEGIVNFEAFLVIKLREWRVWRSFGTVDGVGGTDRMSASEDHEEEVVERDLIMVVEDEDFEERGSGRDSDGSPSPKKIRTENDDEDDDGFLCMICYCPFTNSGEHRISCLACGHIFGKSCIIRWLRTAGSCPQCNDKARKKDIRVLYTKHLKAMDTAERDRAMQELEIAKQAKQHAELEIAKLKLLNHSNIEEISNLKEQIKNYQSHVANLEQFIQNSSASSSGSSIKATLDKVKSFANSKYSSEFSGKPDGVFFTPVKQYEWKGEECRVAAYSEWSNAFVVSHKFNQLVNSGLSKSLGGFGVRILNWADPKKILNMPVHQKEIRDMVFSPNQTDLLLTVGMDNKACLTNVHSTLQVINFTSDFPIWSCAFSTVDPNLIYAGLGNGQIMIYDIRKPKETLDSITFPHDKTPVCRIHFVPPSYQQSGFSSCGLLVQKLTTCWFIEFTGQGETSFNQLPFEGGFLGIDFEPMTRHILVSTRPTPNNSTRHMVCEMTHHKYEGSGAAFGCNVVKTYMGGSMLGKMYRPKIFSPADGKVYVTGTKTNTEVDMWDVTEQNLKQTFRVNSAVLDYVPVKHNDNYYINFLNSDGLETYKY</sequence>
<evidence type="ECO:0000256" key="9">
    <source>
        <dbReference type="ARBA" id="ARBA00022771"/>
    </source>
</evidence>
<evidence type="ECO:0000313" key="19">
    <source>
        <dbReference type="Proteomes" id="UP000708208"/>
    </source>
</evidence>
<dbReference type="EMBL" id="CAJVCH010525282">
    <property type="protein sequence ID" value="CAG7822092.1"/>
    <property type="molecule type" value="Genomic_DNA"/>
</dbReference>
<feature type="region of interest" description="Disordered" evidence="16">
    <location>
        <begin position="73"/>
        <end position="95"/>
    </location>
</feature>
<reference evidence="18" key="1">
    <citation type="submission" date="2021-06" db="EMBL/GenBank/DDBJ databases">
        <authorList>
            <person name="Hodson N. C."/>
            <person name="Mongue J. A."/>
            <person name="Jaron S. K."/>
        </authorList>
    </citation>
    <scope>NUCLEOTIDE SEQUENCE</scope>
</reference>
<dbReference type="Proteomes" id="UP000708208">
    <property type="component" value="Unassembled WGS sequence"/>
</dbReference>
<evidence type="ECO:0000256" key="8">
    <source>
        <dbReference type="ARBA" id="ARBA00022763"/>
    </source>
</evidence>
<keyword evidence="5" id="KW-0853">WD repeat</keyword>
<accession>A0A8J2KQI2</accession>
<feature type="domain" description="RING-type" evidence="17">
    <location>
        <begin position="105"/>
        <end position="148"/>
    </location>
</feature>
<evidence type="ECO:0000256" key="15">
    <source>
        <dbReference type="SAM" id="Coils"/>
    </source>
</evidence>
<keyword evidence="4" id="KW-0963">Cytoplasm</keyword>
<evidence type="ECO:0000256" key="10">
    <source>
        <dbReference type="ARBA" id="ARBA00022786"/>
    </source>
</evidence>
<evidence type="ECO:0000256" key="7">
    <source>
        <dbReference type="ARBA" id="ARBA00022737"/>
    </source>
</evidence>
<evidence type="ECO:0000259" key="17">
    <source>
        <dbReference type="PROSITE" id="PS50089"/>
    </source>
</evidence>
<evidence type="ECO:0000256" key="14">
    <source>
        <dbReference type="PROSITE-ProRule" id="PRU00175"/>
    </source>
</evidence>
<evidence type="ECO:0000256" key="1">
    <source>
        <dbReference type="ARBA" id="ARBA00004123"/>
    </source>
</evidence>
<dbReference type="PROSITE" id="PS50089">
    <property type="entry name" value="ZF_RING_2"/>
    <property type="match status" value="1"/>
</dbReference>
<protein>
    <recommendedName>
        <fullName evidence="17">RING-type domain-containing protein</fullName>
    </recommendedName>
</protein>
<dbReference type="CDD" id="cd16450">
    <property type="entry name" value="mRING-C3HGC3_RFWD3"/>
    <property type="match status" value="1"/>
</dbReference>
<gene>
    <name evidence="18" type="ORF">AFUS01_LOCUS32383</name>
</gene>
<keyword evidence="8" id="KW-0227">DNA damage</keyword>
<dbReference type="GO" id="GO:0016567">
    <property type="term" value="P:protein ubiquitination"/>
    <property type="evidence" value="ECO:0007669"/>
    <property type="project" value="InterPro"/>
</dbReference>
<keyword evidence="19" id="KW-1185">Reference proteome</keyword>